<dbReference type="PROSITE" id="PS50082">
    <property type="entry name" value="WD_REPEATS_2"/>
    <property type="match status" value="1"/>
</dbReference>
<proteinExistence type="predicted"/>
<dbReference type="OrthoDB" id="3236053at2759"/>
<feature type="compositionally biased region" description="Pro residues" evidence="4">
    <location>
        <begin position="821"/>
        <end position="840"/>
    </location>
</feature>
<feature type="compositionally biased region" description="Pro residues" evidence="4">
    <location>
        <begin position="787"/>
        <end position="806"/>
    </location>
</feature>
<dbReference type="InterPro" id="IPR001680">
    <property type="entry name" value="WD40_rpt"/>
</dbReference>
<gene>
    <name evidence="5" type="ORF">EVG20_g2321</name>
</gene>
<dbReference type="STRING" id="205917.A0A4Y9ZA64"/>
<feature type="compositionally biased region" description="Low complexity" evidence="4">
    <location>
        <begin position="383"/>
        <end position="396"/>
    </location>
</feature>
<feature type="compositionally biased region" description="Pro residues" evidence="4">
    <location>
        <begin position="605"/>
        <end position="620"/>
    </location>
</feature>
<feature type="region of interest" description="Disordered" evidence="4">
    <location>
        <begin position="274"/>
        <end position="308"/>
    </location>
</feature>
<feature type="compositionally biased region" description="Low complexity" evidence="4">
    <location>
        <begin position="890"/>
        <end position="933"/>
    </location>
</feature>
<dbReference type="InterPro" id="IPR036322">
    <property type="entry name" value="WD40_repeat_dom_sf"/>
</dbReference>
<protein>
    <submittedName>
        <fullName evidence="5">Uncharacterized protein</fullName>
    </submittedName>
</protein>
<evidence type="ECO:0000313" key="6">
    <source>
        <dbReference type="Proteomes" id="UP000298327"/>
    </source>
</evidence>
<evidence type="ECO:0000256" key="2">
    <source>
        <dbReference type="ARBA" id="ARBA00022737"/>
    </source>
</evidence>
<sequence>MAEVAASDPDGPSTAPTVASILGIKGQLRFRAHGSSQKAHVVLRRVELDDSEDEGDDKPVFYYSLFAQKRIEVKPGKEILLTVADGPFKDRAIMFEGDIPGGASGSDEEETTQVAEDDEEFIPPEHSMPPKMRKPWVKRVEEPVVVPPSIPTHPMHHSIGVQAQPEFVSSSTQTTNSPEEIRKPLRVDTVDNMTDTSTPMEMSPITPVEDHVPVVNAVVIEQSEQSEQLSERDRSLSPMELDSPPSSPPQSPVRTPADLTPLPVQTKLTAPPQITQPARLDGFTNRTMTPPPTVSPLPPPRPQAVVQKAPPDATLSNYNANVPAPGYKALTTVSREPPSAFTPPPIPPATVTASVTKPPAPKPPKKHIPNPFVSGGFMTDFVGSSSTPSSHTGTPRPESEPSPAPSRTTVPEPMPALPTRTPNFVPARVSTPASAPPAARIPVPAPLATGSVPRPQSQHVPEERSVPVPPRVTIPVSQASVKLEDSPQNFFSSSNGAAPGVDDIPGLSGLFNSFPLSRLLPHATAMAATPPISRSEPVTPAVARVGASAPVVSAGPSTPAASAGPSTSYSFTTPSPTFMAGPSSSTSIGPPAASSVQQLPAKSKSPPPRMQPPSQPPRPKTPTSNASWPAAKRKSFVSADPGPSVAPPGFSAANSIGPAPSRPPPGISAANATPPAPRPPPGISAANATPPVSRPLPGFVPASNITPISRPPPPPAFKSAKSPPIPRTTSFPPANKSPPVPRKSSFSTPNISSPMSRPPPMFSASNTSPSIARPPSGLSSFNTLNPTPRPHPPPPPMGFPPFPPTGFPSLPSPFNAQSSVPPHPHPHPPPPPPFGMPPFLPNFGRPQSPPSHPPPPSNAAPAAYNPSQPYILGLPGLSGLSSYKQTSAPNQSQGQAQNQNQNQNQGQGQGQSQSQNQDQIQSQNSQLNSNLNSRANGNGEYEYHNHEYQGNDYQNDDYQSNDYQNNAYQSNDYQNTSKPQESTSWPSSDELRKTLSSLSSGSMSSLTIPAELSRKLSEFAAAHRSPLPTPTPTQEIAQPQPQSQIQTQPQLQIPAHLQAQLQQAQAAAPLATAGMKRKVSQPFITPSVSQFQPTFDPERHFSWPTVKSSLSVYVKGEDVGIRGIVFNSTGSYIAVNCQDCTIRVWDNILHTEIARLAHVAPVVSAVWMDEDEGILALTENGVLSVWTRTQQQAQGEQWQWTKIAEPGVAERKPDDVPTSIAYTRDRIAVAFAKSGVKVWMLNKGTWQPQRSILRQNVTAIRFVEDGDALLGGTKDGVLWYCQIPNGTLRAYTFFKSKVYHIDVNTAGSHALVAQTGGRTHIVGIRQDDNKGKIEQVYTLPESEAQNANYDFGALFTSKGSVVLFGSVDGCVLLWDKDKAEVSCGLDLGEGAVAQAVGSFTSRSSPAENCLVTGSKDGKLTWWPQPNATDIEESSRKRMKMTTS</sequence>
<feature type="compositionally biased region" description="Polar residues" evidence="4">
    <location>
        <begin position="976"/>
        <end position="987"/>
    </location>
</feature>
<feature type="compositionally biased region" description="Low complexity" evidence="4">
    <location>
        <begin position="951"/>
        <end position="975"/>
    </location>
</feature>
<dbReference type="Pfam" id="PF00400">
    <property type="entry name" value="WD40"/>
    <property type="match status" value="1"/>
</dbReference>
<keyword evidence="1 3" id="KW-0853">WD repeat</keyword>
<feature type="region of interest" description="Disordered" evidence="4">
    <location>
        <begin position="335"/>
        <end position="472"/>
    </location>
</feature>
<keyword evidence="2" id="KW-0677">Repeat</keyword>
<feature type="compositionally biased region" description="Low complexity" evidence="4">
    <location>
        <begin position="551"/>
        <end position="578"/>
    </location>
</feature>
<dbReference type="InterPro" id="IPR015943">
    <property type="entry name" value="WD40/YVTN_repeat-like_dom_sf"/>
</dbReference>
<dbReference type="Gene3D" id="2.130.10.10">
    <property type="entry name" value="YVTN repeat-like/Quinoprotein amine dehydrogenase"/>
    <property type="match status" value="2"/>
</dbReference>
<keyword evidence="6" id="KW-1185">Reference proteome</keyword>
<evidence type="ECO:0000256" key="4">
    <source>
        <dbReference type="SAM" id="MobiDB-lite"/>
    </source>
</evidence>
<dbReference type="EMBL" id="SEOQ01000088">
    <property type="protein sequence ID" value="TFY70681.1"/>
    <property type="molecule type" value="Genomic_DNA"/>
</dbReference>
<evidence type="ECO:0000313" key="5">
    <source>
        <dbReference type="EMBL" id="TFY70681.1"/>
    </source>
</evidence>
<comment type="caution">
    <text evidence="5">The sequence shown here is derived from an EMBL/GenBank/DDBJ whole genome shotgun (WGS) entry which is preliminary data.</text>
</comment>
<name>A0A4Y9ZA64_9AGAM</name>
<dbReference type="SUPFAM" id="SSF50978">
    <property type="entry name" value="WD40 repeat-like"/>
    <property type="match status" value="1"/>
</dbReference>
<dbReference type="Proteomes" id="UP000298327">
    <property type="component" value="Unassembled WGS sequence"/>
</dbReference>
<dbReference type="PANTHER" id="PTHR22847:SF637">
    <property type="entry name" value="WD REPEAT DOMAIN 5B"/>
    <property type="match status" value="1"/>
</dbReference>
<feature type="compositionally biased region" description="Pro residues" evidence="4">
    <location>
        <begin position="847"/>
        <end position="858"/>
    </location>
</feature>
<feature type="compositionally biased region" description="Pro residues" evidence="4">
    <location>
        <begin position="289"/>
        <end position="302"/>
    </location>
</feature>
<accession>A0A4Y9ZA64</accession>
<feature type="region of interest" description="Disordered" evidence="4">
    <location>
        <begin position="551"/>
        <end position="990"/>
    </location>
</feature>
<feature type="compositionally biased region" description="Low complexity" evidence="4">
    <location>
        <begin position="1034"/>
        <end position="1051"/>
    </location>
</feature>
<dbReference type="SMART" id="SM00320">
    <property type="entry name" value="WD40"/>
    <property type="match status" value="5"/>
</dbReference>
<evidence type="ECO:0000256" key="1">
    <source>
        <dbReference type="ARBA" id="ARBA00022574"/>
    </source>
</evidence>
<reference evidence="5 6" key="1">
    <citation type="submission" date="2019-02" db="EMBL/GenBank/DDBJ databases">
        <title>Genome sequencing of the rare red list fungi Dentipellis fragilis.</title>
        <authorList>
            <person name="Buettner E."/>
            <person name="Kellner H."/>
        </authorList>
    </citation>
    <scope>NUCLEOTIDE SEQUENCE [LARGE SCALE GENOMIC DNA]</scope>
    <source>
        <strain evidence="5 6">DSM 105465</strain>
    </source>
</reference>
<feature type="compositionally biased region" description="Low complexity" evidence="4">
    <location>
        <begin position="426"/>
        <end position="448"/>
    </location>
</feature>
<feature type="compositionally biased region" description="Low complexity" evidence="4">
    <location>
        <begin position="859"/>
        <end position="882"/>
    </location>
</feature>
<feature type="region of interest" description="Disordered" evidence="4">
    <location>
        <begin position="1024"/>
        <end position="1051"/>
    </location>
</feature>
<organism evidence="5 6">
    <name type="scientific">Dentipellis fragilis</name>
    <dbReference type="NCBI Taxonomy" id="205917"/>
    <lineage>
        <taxon>Eukaryota</taxon>
        <taxon>Fungi</taxon>
        <taxon>Dikarya</taxon>
        <taxon>Basidiomycota</taxon>
        <taxon>Agaricomycotina</taxon>
        <taxon>Agaricomycetes</taxon>
        <taxon>Russulales</taxon>
        <taxon>Hericiaceae</taxon>
        <taxon>Dentipellis</taxon>
    </lineage>
</organism>
<dbReference type="PANTHER" id="PTHR22847">
    <property type="entry name" value="WD40 REPEAT PROTEIN"/>
    <property type="match status" value="1"/>
</dbReference>
<evidence type="ECO:0000256" key="3">
    <source>
        <dbReference type="PROSITE-ProRule" id="PRU00221"/>
    </source>
</evidence>
<feature type="repeat" description="WD" evidence="3">
    <location>
        <begin position="1114"/>
        <end position="1146"/>
    </location>
</feature>
<dbReference type="GO" id="GO:1990234">
    <property type="term" value="C:transferase complex"/>
    <property type="evidence" value="ECO:0007669"/>
    <property type="project" value="UniProtKB-ARBA"/>
</dbReference>
<feature type="region of interest" description="Disordered" evidence="4">
    <location>
        <begin position="222"/>
        <end position="260"/>
    </location>
</feature>
<feature type="compositionally biased region" description="Polar residues" evidence="4">
    <location>
        <begin position="582"/>
        <end position="600"/>
    </location>
</feature>